<evidence type="ECO:0000256" key="3">
    <source>
        <dbReference type="ARBA" id="ARBA00022692"/>
    </source>
</evidence>
<comment type="caution">
    <text evidence="7">The sequence shown here is derived from an EMBL/GenBank/DDBJ whole genome shotgun (WGS) entry which is preliminary data.</text>
</comment>
<keyword evidence="4 6" id="KW-1133">Transmembrane helix</keyword>
<organism evidence="7 8">
    <name type="scientific">Rubus argutus</name>
    <name type="common">Southern blackberry</name>
    <dbReference type="NCBI Taxonomy" id="59490"/>
    <lineage>
        <taxon>Eukaryota</taxon>
        <taxon>Viridiplantae</taxon>
        <taxon>Streptophyta</taxon>
        <taxon>Embryophyta</taxon>
        <taxon>Tracheophyta</taxon>
        <taxon>Spermatophyta</taxon>
        <taxon>Magnoliopsida</taxon>
        <taxon>eudicotyledons</taxon>
        <taxon>Gunneridae</taxon>
        <taxon>Pentapetalae</taxon>
        <taxon>rosids</taxon>
        <taxon>fabids</taxon>
        <taxon>Rosales</taxon>
        <taxon>Rosaceae</taxon>
        <taxon>Rosoideae</taxon>
        <taxon>Rosoideae incertae sedis</taxon>
        <taxon>Rubus</taxon>
    </lineage>
</organism>
<evidence type="ECO:0000256" key="2">
    <source>
        <dbReference type="ARBA" id="ARBA00009074"/>
    </source>
</evidence>
<accession>A0AAW1Y1N6</accession>
<dbReference type="Pfam" id="PF05055">
    <property type="entry name" value="DUF677"/>
    <property type="match status" value="1"/>
</dbReference>
<evidence type="ECO:0000256" key="1">
    <source>
        <dbReference type="ARBA" id="ARBA00004370"/>
    </source>
</evidence>
<name>A0AAW1Y1N6_RUBAR</name>
<dbReference type="EMBL" id="JBEDUW010000002">
    <property type="protein sequence ID" value="KAK9942386.1"/>
    <property type="molecule type" value="Genomic_DNA"/>
</dbReference>
<dbReference type="GO" id="GO:0016020">
    <property type="term" value="C:membrane"/>
    <property type="evidence" value="ECO:0007669"/>
    <property type="project" value="UniProtKB-SubCell"/>
</dbReference>
<dbReference type="Proteomes" id="UP001457282">
    <property type="component" value="Unassembled WGS sequence"/>
</dbReference>
<keyword evidence="5 6" id="KW-0472">Membrane</keyword>
<dbReference type="InterPro" id="IPR007749">
    <property type="entry name" value="DUF677"/>
</dbReference>
<reference evidence="7 8" key="1">
    <citation type="journal article" date="2023" name="G3 (Bethesda)">
        <title>A chromosome-length genome assembly and annotation of blackberry (Rubus argutus, cv. 'Hillquist').</title>
        <authorList>
            <person name="Bruna T."/>
            <person name="Aryal R."/>
            <person name="Dudchenko O."/>
            <person name="Sargent D.J."/>
            <person name="Mead D."/>
            <person name="Buti M."/>
            <person name="Cavallini A."/>
            <person name="Hytonen T."/>
            <person name="Andres J."/>
            <person name="Pham M."/>
            <person name="Weisz D."/>
            <person name="Mascagni F."/>
            <person name="Usai G."/>
            <person name="Natali L."/>
            <person name="Bassil N."/>
            <person name="Fernandez G.E."/>
            <person name="Lomsadze A."/>
            <person name="Armour M."/>
            <person name="Olukolu B."/>
            <person name="Poorten T."/>
            <person name="Britton C."/>
            <person name="Davik J."/>
            <person name="Ashrafi H."/>
            <person name="Aiden E.L."/>
            <person name="Borodovsky M."/>
            <person name="Worthington M."/>
        </authorList>
    </citation>
    <scope>NUCLEOTIDE SEQUENCE [LARGE SCALE GENOMIC DNA]</scope>
    <source>
        <strain evidence="7">PI 553951</strain>
    </source>
</reference>
<comment type="similarity">
    <text evidence="2">Belongs to the UPF0496 family.</text>
</comment>
<evidence type="ECO:0000313" key="7">
    <source>
        <dbReference type="EMBL" id="KAK9942386.1"/>
    </source>
</evidence>
<proteinExistence type="inferred from homology"/>
<keyword evidence="8" id="KW-1185">Reference proteome</keyword>
<protein>
    <submittedName>
        <fullName evidence="7">Uncharacterized protein</fullName>
    </submittedName>
</protein>
<dbReference type="AlphaFoldDB" id="A0AAW1Y1N6"/>
<sequence length="276" mass="31144">MGMKGVRKLSRRMFKNFCKRDRDLWRSYENACKNDEDFLTELCKFLESIEKCLIQVKDMEKNGGGSDGYMTILEKLKNVHDQNSADLLKKVECLITQRKDLNVDLRGELNQLIGENEKPRKKTACVGAWRRCLRMATYMLFIGAVAAEFACTVMAAVMVAPLVALAVAAAIIPTLVGQYWTLSCIKESKVSFRCPDNVIRLMQAGTVVAIKELGEIQVDIKSLSSHLNSGIEGEVDLNMKRIERLLKNSNDLKDRATNCKSKILKATDEVSIYEHQ</sequence>
<evidence type="ECO:0000256" key="4">
    <source>
        <dbReference type="ARBA" id="ARBA00022989"/>
    </source>
</evidence>
<evidence type="ECO:0000256" key="6">
    <source>
        <dbReference type="SAM" id="Phobius"/>
    </source>
</evidence>
<gene>
    <name evidence="7" type="ORF">M0R45_008055</name>
</gene>
<comment type="subcellular location">
    <subcellularLocation>
        <location evidence="1">Membrane</location>
    </subcellularLocation>
</comment>
<evidence type="ECO:0000256" key="5">
    <source>
        <dbReference type="ARBA" id="ARBA00023136"/>
    </source>
</evidence>
<feature type="transmembrane region" description="Helical" evidence="6">
    <location>
        <begin position="163"/>
        <end position="182"/>
    </location>
</feature>
<evidence type="ECO:0000313" key="8">
    <source>
        <dbReference type="Proteomes" id="UP001457282"/>
    </source>
</evidence>
<feature type="transmembrane region" description="Helical" evidence="6">
    <location>
        <begin position="138"/>
        <end position="157"/>
    </location>
</feature>
<keyword evidence="3 6" id="KW-0812">Transmembrane</keyword>